<evidence type="ECO:0000256" key="3">
    <source>
        <dbReference type="ARBA" id="ARBA00022692"/>
    </source>
</evidence>
<dbReference type="PIRSF" id="PIRSF006324">
    <property type="entry name" value="LeuE"/>
    <property type="match status" value="1"/>
</dbReference>
<dbReference type="EMBL" id="SLWB01000009">
    <property type="protein sequence ID" value="TCN66416.1"/>
    <property type="molecule type" value="Genomic_DNA"/>
</dbReference>
<evidence type="ECO:0000256" key="4">
    <source>
        <dbReference type="ARBA" id="ARBA00022989"/>
    </source>
</evidence>
<accession>A0A4R2EGT9</accession>
<comment type="caution">
    <text evidence="7">The sequence shown here is derived from an EMBL/GenBank/DDBJ whole genome shotgun (WGS) entry which is preliminary data.</text>
</comment>
<dbReference type="PANTHER" id="PTHR30086">
    <property type="entry name" value="ARGININE EXPORTER PROTEIN ARGO"/>
    <property type="match status" value="1"/>
</dbReference>
<organism evidence="7 8">
    <name type="scientific">Acetobacteroides hydrogenigenes</name>
    <dbReference type="NCBI Taxonomy" id="979970"/>
    <lineage>
        <taxon>Bacteria</taxon>
        <taxon>Pseudomonadati</taxon>
        <taxon>Bacteroidota</taxon>
        <taxon>Bacteroidia</taxon>
        <taxon>Bacteroidales</taxon>
        <taxon>Rikenellaceae</taxon>
        <taxon>Acetobacteroides</taxon>
    </lineage>
</organism>
<feature type="transmembrane region" description="Helical" evidence="6">
    <location>
        <begin position="183"/>
        <end position="201"/>
    </location>
</feature>
<dbReference type="PANTHER" id="PTHR30086:SF20">
    <property type="entry name" value="ARGININE EXPORTER PROTEIN ARGO-RELATED"/>
    <property type="match status" value="1"/>
</dbReference>
<evidence type="ECO:0000256" key="5">
    <source>
        <dbReference type="ARBA" id="ARBA00023136"/>
    </source>
</evidence>
<proteinExistence type="predicted"/>
<evidence type="ECO:0000256" key="6">
    <source>
        <dbReference type="SAM" id="Phobius"/>
    </source>
</evidence>
<reference evidence="7 8" key="1">
    <citation type="submission" date="2019-03" db="EMBL/GenBank/DDBJ databases">
        <title>Genomic Encyclopedia of Archaeal and Bacterial Type Strains, Phase II (KMG-II): from individual species to whole genera.</title>
        <authorList>
            <person name="Goeker M."/>
        </authorList>
    </citation>
    <scope>NUCLEOTIDE SEQUENCE [LARGE SCALE GENOMIC DNA]</scope>
    <source>
        <strain evidence="7 8">RL-C</strain>
    </source>
</reference>
<feature type="transmembrane region" description="Helical" evidence="6">
    <location>
        <begin position="77"/>
        <end position="98"/>
    </location>
</feature>
<evidence type="ECO:0000256" key="1">
    <source>
        <dbReference type="ARBA" id="ARBA00004651"/>
    </source>
</evidence>
<feature type="transmembrane region" description="Helical" evidence="6">
    <location>
        <begin position="6"/>
        <end position="28"/>
    </location>
</feature>
<keyword evidence="5 6" id="KW-0472">Membrane</keyword>
<dbReference type="RefSeq" id="WP_131839542.1">
    <property type="nucleotide sequence ID" value="NZ_SLWB01000009.1"/>
</dbReference>
<keyword evidence="2" id="KW-1003">Cell membrane</keyword>
<dbReference type="InterPro" id="IPR001123">
    <property type="entry name" value="LeuE-type"/>
</dbReference>
<feature type="transmembrane region" description="Helical" evidence="6">
    <location>
        <begin position="40"/>
        <end position="65"/>
    </location>
</feature>
<keyword evidence="3 6" id="KW-0812">Transmembrane</keyword>
<comment type="subcellular location">
    <subcellularLocation>
        <location evidence="1">Cell membrane</location>
        <topology evidence="1">Multi-pass membrane protein</topology>
    </subcellularLocation>
</comment>
<evidence type="ECO:0000256" key="2">
    <source>
        <dbReference type="ARBA" id="ARBA00022475"/>
    </source>
</evidence>
<feature type="transmembrane region" description="Helical" evidence="6">
    <location>
        <begin position="143"/>
        <end position="171"/>
    </location>
</feature>
<dbReference type="GO" id="GO:0015171">
    <property type="term" value="F:amino acid transmembrane transporter activity"/>
    <property type="evidence" value="ECO:0007669"/>
    <property type="project" value="TreeGrafter"/>
</dbReference>
<dbReference type="Proteomes" id="UP000294830">
    <property type="component" value="Unassembled WGS sequence"/>
</dbReference>
<evidence type="ECO:0000313" key="8">
    <source>
        <dbReference type="Proteomes" id="UP000294830"/>
    </source>
</evidence>
<dbReference type="Pfam" id="PF01810">
    <property type="entry name" value="LysE"/>
    <property type="match status" value="1"/>
</dbReference>
<protein>
    <submittedName>
        <fullName evidence="7">Threonine/homoserine/homoserine lactone efflux protein</fullName>
    </submittedName>
</protein>
<sequence length="202" mass="21666">MDIYQIVSFLAASVLLTLLPGPDILFVVAQSITSGWRSGVAVAVGLCSGLIIHTSLVAFGVAALLAKIPIALTGIKAFGALYLLYLAYMSWGEAGLALAKTGGKQRYSKLLKIGFVMNVLNPKVLLFYLAFLPQFVVAGGNTALQVFTLGGIFFIQAIVIFSIVAFFAGLLNRFVEQSPVGRYIGKIKSIIFVLIAVNLFWL</sequence>
<gene>
    <name evidence="7" type="ORF">CLV25_10945</name>
</gene>
<dbReference type="OrthoDB" id="9784202at2"/>
<evidence type="ECO:0000313" key="7">
    <source>
        <dbReference type="EMBL" id="TCN66416.1"/>
    </source>
</evidence>
<dbReference type="AlphaFoldDB" id="A0A4R2EGT9"/>
<name>A0A4R2EGT9_9BACT</name>
<dbReference type="GO" id="GO:0005886">
    <property type="term" value="C:plasma membrane"/>
    <property type="evidence" value="ECO:0007669"/>
    <property type="project" value="UniProtKB-SubCell"/>
</dbReference>
<keyword evidence="8" id="KW-1185">Reference proteome</keyword>
<keyword evidence="4 6" id="KW-1133">Transmembrane helix</keyword>